<dbReference type="GO" id="GO:0005672">
    <property type="term" value="C:transcription factor TFIIA complex"/>
    <property type="evidence" value="ECO:0007669"/>
    <property type="project" value="InterPro"/>
</dbReference>
<keyword evidence="4" id="KW-1185">Reference proteome</keyword>
<feature type="coiled-coil region" evidence="1">
    <location>
        <begin position="75"/>
        <end position="105"/>
    </location>
</feature>
<organism evidence="3 4">
    <name type="scientific">Physocladia obscura</name>
    <dbReference type="NCBI Taxonomy" id="109957"/>
    <lineage>
        <taxon>Eukaryota</taxon>
        <taxon>Fungi</taxon>
        <taxon>Fungi incertae sedis</taxon>
        <taxon>Chytridiomycota</taxon>
        <taxon>Chytridiomycota incertae sedis</taxon>
        <taxon>Chytridiomycetes</taxon>
        <taxon>Chytridiales</taxon>
        <taxon>Chytriomycetaceae</taxon>
        <taxon>Physocladia</taxon>
    </lineage>
</organism>
<dbReference type="SMART" id="SM01371">
    <property type="entry name" value="TFIIA"/>
    <property type="match status" value="1"/>
</dbReference>
<dbReference type="AlphaFoldDB" id="A0AAD5SS51"/>
<accession>A0AAD5SS51</accession>
<feature type="compositionally biased region" description="Acidic residues" evidence="2">
    <location>
        <begin position="372"/>
        <end position="384"/>
    </location>
</feature>
<dbReference type="SUPFAM" id="SSF47396">
    <property type="entry name" value="Transcription factor IIA (TFIIA), alpha-helical domain"/>
    <property type="match status" value="1"/>
</dbReference>
<dbReference type="EMBL" id="JADGJH010003200">
    <property type="protein sequence ID" value="KAJ3092757.1"/>
    <property type="molecule type" value="Genomic_DNA"/>
</dbReference>
<feature type="non-terminal residue" evidence="3">
    <location>
        <position position="400"/>
    </location>
</feature>
<dbReference type="PANTHER" id="PTHR12694">
    <property type="entry name" value="TRANSCRIPTION INITIATION FACTOR IIA SUBUNIT 1"/>
    <property type="match status" value="1"/>
</dbReference>
<dbReference type="PANTHER" id="PTHR12694:SF8">
    <property type="entry name" value="TRANSCRIPTION INITIATION FACTOR IIA SUBUNIT 1"/>
    <property type="match status" value="1"/>
</dbReference>
<gene>
    <name evidence="3" type="ORF">HK100_006875</name>
</gene>
<comment type="caution">
    <text evidence="3">The sequence shown here is derived from an EMBL/GenBank/DDBJ whole genome shotgun (WGS) entry which is preliminary data.</text>
</comment>
<evidence type="ECO:0000313" key="4">
    <source>
        <dbReference type="Proteomes" id="UP001211907"/>
    </source>
</evidence>
<sequence length="400" mass="45383">MSNTAVPAVYSWIIDDVVTKMRPYFNAMGLPDQTLTDIEKAWTAKLAATGCASFVSATQLRHQAPSAQHQLQLHQQQLQQQQQFQQQQQQQLQQQQQYYQQQQHQQQQQQKQQQQPYSDADFLTNFATQSQYNQYGQQQQQQQQQQYVSYNAATGQDIAGGNSVGIQPQNVPSFLNFQLPPIQQQLPPPQIQQQYRPNNNYGYQLPQNDGAADEDCFSHSVPFASVNNTESVELPPLSHDARRKMRFEIDSLLINGVESTLERIEKEQQWKNSDSSSTAASLANSIQSIPASTSFSLAQEMEGAVKITDRAEKERIIEKVFSKKSSATIRRPRRRDGSASATVIAQNDGPDEDDDDEDDEDDDNNRLGSDLDSNDDDENSDVELNDMILCQYEKVNRVKN</sequence>
<evidence type="ECO:0000313" key="3">
    <source>
        <dbReference type="EMBL" id="KAJ3092757.1"/>
    </source>
</evidence>
<dbReference type="InterPro" id="IPR004855">
    <property type="entry name" value="TFIIA_asu/bsu"/>
</dbReference>
<proteinExistence type="predicted"/>
<feature type="region of interest" description="Disordered" evidence="2">
    <location>
        <begin position="327"/>
        <end position="385"/>
    </location>
</feature>
<keyword evidence="1" id="KW-0175">Coiled coil</keyword>
<feature type="compositionally biased region" description="Acidic residues" evidence="2">
    <location>
        <begin position="349"/>
        <end position="363"/>
    </location>
</feature>
<evidence type="ECO:0000256" key="2">
    <source>
        <dbReference type="SAM" id="MobiDB-lite"/>
    </source>
</evidence>
<dbReference type="GO" id="GO:0006367">
    <property type="term" value="P:transcription initiation at RNA polymerase II promoter"/>
    <property type="evidence" value="ECO:0007669"/>
    <property type="project" value="InterPro"/>
</dbReference>
<protein>
    <submittedName>
        <fullName evidence="3">Uncharacterized protein</fullName>
    </submittedName>
</protein>
<name>A0AAD5SS51_9FUNG</name>
<dbReference type="Proteomes" id="UP001211907">
    <property type="component" value="Unassembled WGS sequence"/>
</dbReference>
<dbReference type="Gene3D" id="1.10.287.100">
    <property type="match status" value="1"/>
</dbReference>
<evidence type="ECO:0000256" key="1">
    <source>
        <dbReference type="SAM" id="Coils"/>
    </source>
</evidence>
<reference evidence="3" key="1">
    <citation type="submission" date="2020-05" db="EMBL/GenBank/DDBJ databases">
        <title>Phylogenomic resolution of chytrid fungi.</title>
        <authorList>
            <person name="Stajich J.E."/>
            <person name="Amses K."/>
            <person name="Simmons R."/>
            <person name="Seto K."/>
            <person name="Myers J."/>
            <person name="Bonds A."/>
            <person name="Quandt C.A."/>
            <person name="Barry K."/>
            <person name="Liu P."/>
            <person name="Grigoriev I."/>
            <person name="Longcore J.E."/>
            <person name="James T.Y."/>
        </authorList>
    </citation>
    <scope>NUCLEOTIDE SEQUENCE</scope>
    <source>
        <strain evidence="3">JEL0513</strain>
    </source>
</reference>